<sequence length="141" mass="16182">MTTENGERKSKECIASHNAPIDPRVEARDAQQRLYTGVHDMQVDHHKRVHNTECLFSMQMLHLRMSKVTKEQLQQLNIDYPLSEHSRALFNVGLDFEELFNDDDATDDEQTRVDSDLESDGDDGEDSEIGEVAYVPTEDED</sequence>
<name>A0ABS8VA70_DATST</name>
<dbReference type="EMBL" id="JACEIK010004074">
    <property type="protein sequence ID" value="MCD9644096.1"/>
    <property type="molecule type" value="Genomic_DNA"/>
</dbReference>
<evidence type="ECO:0000313" key="3">
    <source>
        <dbReference type="Proteomes" id="UP000823775"/>
    </source>
</evidence>
<comment type="caution">
    <text evidence="2">The sequence shown here is derived from an EMBL/GenBank/DDBJ whole genome shotgun (WGS) entry which is preliminary data.</text>
</comment>
<evidence type="ECO:0000313" key="2">
    <source>
        <dbReference type="EMBL" id="MCD9644096.1"/>
    </source>
</evidence>
<proteinExistence type="predicted"/>
<protein>
    <submittedName>
        <fullName evidence="2">Uncharacterized protein</fullName>
    </submittedName>
</protein>
<accession>A0ABS8VA70</accession>
<keyword evidence="3" id="KW-1185">Reference proteome</keyword>
<feature type="region of interest" description="Disordered" evidence="1">
    <location>
        <begin position="101"/>
        <end position="141"/>
    </location>
</feature>
<dbReference type="Proteomes" id="UP000823775">
    <property type="component" value="Unassembled WGS sequence"/>
</dbReference>
<feature type="region of interest" description="Disordered" evidence="1">
    <location>
        <begin position="1"/>
        <end position="21"/>
    </location>
</feature>
<feature type="compositionally biased region" description="Acidic residues" evidence="1">
    <location>
        <begin position="116"/>
        <end position="129"/>
    </location>
</feature>
<feature type="compositionally biased region" description="Basic and acidic residues" evidence="1">
    <location>
        <begin position="1"/>
        <end position="14"/>
    </location>
</feature>
<gene>
    <name evidence="2" type="ORF">HAX54_032074</name>
</gene>
<evidence type="ECO:0000256" key="1">
    <source>
        <dbReference type="SAM" id="MobiDB-lite"/>
    </source>
</evidence>
<organism evidence="2 3">
    <name type="scientific">Datura stramonium</name>
    <name type="common">Jimsonweed</name>
    <name type="synonym">Common thornapple</name>
    <dbReference type="NCBI Taxonomy" id="4076"/>
    <lineage>
        <taxon>Eukaryota</taxon>
        <taxon>Viridiplantae</taxon>
        <taxon>Streptophyta</taxon>
        <taxon>Embryophyta</taxon>
        <taxon>Tracheophyta</taxon>
        <taxon>Spermatophyta</taxon>
        <taxon>Magnoliopsida</taxon>
        <taxon>eudicotyledons</taxon>
        <taxon>Gunneridae</taxon>
        <taxon>Pentapetalae</taxon>
        <taxon>asterids</taxon>
        <taxon>lamiids</taxon>
        <taxon>Solanales</taxon>
        <taxon>Solanaceae</taxon>
        <taxon>Solanoideae</taxon>
        <taxon>Datureae</taxon>
        <taxon>Datura</taxon>
    </lineage>
</organism>
<reference evidence="2 3" key="1">
    <citation type="journal article" date="2021" name="BMC Genomics">
        <title>Datura genome reveals duplications of psychoactive alkaloid biosynthetic genes and high mutation rate following tissue culture.</title>
        <authorList>
            <person name="Rajewski A."/>
            <person name="Carter-House D."/>
            <person name="Stajich J."/>
            <person name="Litt A."/>
        </authorList>
    </citation>
    <scope>NUCLEOTIDE SEQUENCE [LARGE SCALE GENOMIC DNA]</scope>
    <source>
        <strain evidence="2">AR-01</strain>
    </source>
</reference>